<protein>
    <submittedName>
        <fullName evidence="2">Transglycosylase SLT domain-containing protein</fullName>
    </submittedName>
</protein>
<proteinExistence type="predicted"/>
<dbReference type="AlphaFoldDB" id="A0A853G3R8"/>
<feature type="domain" description="Transglycosylase SLT" evidence="1">
    <location>
        <begin position="8"/>
        <end position="100"/>
    </location>
</feature>
<dbReference type="InterPro" id="IPR008258">
    <property type="entry name" value="Transglycosylase_SLT_dom_1"/>
</dbReference>
<accession>A0A853G3R8</accession>
<comment type="caution">
    <text evidence="2">The sequence shown here is derived from an EMBL/GenBank/DDBJ whole genome shotgun (WGS) entry which is preliminary data.</text>
</comment>
<reference evidence="2 3" key="1">
    <citation type="submission" date="2020-05" db="EMBL/GenBank/DDBJ databases">
        <title>Horizontal transmission and recombination maintain forever young bacterial symbiont genomes.</title>
        <authorList>
            <person name="Russell S.L."/>
            <person name="Pepper-Tunick E."/>
            <person name="Svedberg J."/>
            <person name="Byrne A."/>
            <person name="Ruelas Castillo J."/>
            <person name="Vollmers C."/>
            <person name="Beinart R.A."/>
            <person name="Corbett-Detig R."/>
        </authorList>
    </citation>
    <scope>NUCLEOTIDE SEQUENCE [LARGE SCALE GENOMIC DNA]</scope>
    <source>
        <strain evidence="2">Monterey_2004</strain>
    </source>
</reference>
<dbReference type="Proteomes" id="UP000525329">
    <property type="component" value="Unassembled WGS sequence"/>
</dbReference>
<evidence type="ECO:0000313" key="2">
    <source>
        <dbReference type="EMBL" id="NYT52008.1"/>
    </source>
</evidence>
<organism evidence="2 3">
    <name type="scientific">Candidatus Vesicomyosocius endoextente</name>
    <dbReference type="NCBI Taxonomy" id="2738853"/>
    <lineage>
        <taxon>Bacteria</taxon>
        <taxon>Pseudomonadati</taxon>
        <taxon>Pseudomonadota</taxon>
        <taxon>Gammaproteobacteria</taxon>
        <taxon>Candidatus Pseudothioglobaceae</taxon>
        <taxon>Candidatus Vesicomyidisocius</taxon>
    </lineage>
</organism>
<evidence type="ECO:0000259" key="1">
    <source>
        <dbReference type="Pfam" id="PF01464"/>
    </source>
</evidence>
<dbReference type="SUPFAM" id="SSF53955">
    <property type="entry name" value="Lysozyme-like"/>
    <property type="match status" value="1"/>
</dbReference>
<dbReference type="Gene3D" id="1.10.530.10">
    <property type="match status" value="1"/>
</dbReference>
<dbReference type="Pfam" id="PF01464">
    <property type="entry name" value="SLT"/>
    <property type="match status" value="1"/>
</dbReference>
<gene>
    <name evidence="2" type="ORF">H0A74_00220</name>
</gene>
<name>A0A853G3R8_9GAMM</name>
<dbReference type="CDD" id="cd16894">
    <property type="entry name" value="MltD-like"/>
    <property type="match status" value="1"/>
</dbReference>
<dbReference type="InterPro" id="IPR023346">
    <property type="entry name" value="Lysozyme-like_dom_sf"/>
</dbReference>
<dbReference type="EMBL" id="JACCHU010000001">
    <property type="protein sequence ID" value="NYT52008.1"/>
    <property type="molecule type" value="Genomic_DNA"/>
</dbReference>
<evidence type="ECO:0000313" key="3">
    <source>
        <dbReference type="Proteomes" id="UP000525329"/>
    </source>
</evidence>
<sequence length="113" mass="13053">MYLIKTEVERAGLPIEIVLMPIIELAYYLFSYSHSMASGLWQFIPSTGKLYGLENNWWYDSRRDVLASTKTAVKYLKNLNKLFNGDWLLAIAAYNSDPGLYKKLLLKINNKVN</sequence>